<dbReference type="InterPro" id="IPR029058">
    <property type="entry name" value="AB_hydrolase_fold"/>
</dbReference>
<protein>
    <recommendedName>
        <fullName evidence="4">AB hydrolase-1 domain-containing protein</fullName>
    </recommendedName>
</protein>
<keyword evidence="1" id="KW-0472">Membrane</keyword>
<reference evidence="2 3" key="1">
    <citation type="submission" date="2017-05" db="EMBL/GenBank/DDBJ databases">
        <title>Biotechnological potential of actinobacteria isolated from South African environments.</title>
        <authorList>
            <person name="Le Roes-Hill M."/>
            <person name="Prins A."/>
            <person name="Durrell K.A."/>
        </authorList>
    </citation>
    <scope>NUCLEOTIDE SEQUENCE [LARGE SCALE GENOMIC DNA]</scope>
    <source>
        <strain evidence="2">M26</strain>
    </source>
</reference>
<accession>A0A243RJV4</accession>
<keyword evidence="3" id="KW-1185">Reference proteome</keyword>
<dbReference type="Gene3D" id="3.40.50.1820">
    <property type="entry name" value="alpha/beta hydrolase"/>
    <property type="match status" value="1"/>
</dbReference>
<dbReference type="GO" id="GO:0016042">
    <property type="term" value="P:lipid catabolic process"/>
    <property type="evidence" value="ECO:0007669"/>
    <property type="project" value="InterPro"/>
</dbReference>
<sequence length="389" mass="41338">MVTLCPRRSRSSTEVDGQDATPACDLVAVLGAGFCPRPDFLRRAAARAPGRARGGRLPGVVARCQLRGANRRGQAIDPCRVTGKASLPRPSDGRDRVGQLRPGHIVVIVLCAVAGLAVLTFAADTLLNRETAPAVPKADMVAQARRMASDGLEDANDFGCRPRDGSPYPVILVHGARSNGAVTWPVAAPYLSKQGYCVFALDYGWSNSIRDSAQVLGIFVEGVLQATGARKAAIVGHSLGGIVPRAYMRLEGGAGKVSELITLGAPHQELTGELRENCGWETVCDELRSDSPLMRELNDSSMVEEGVGYTALGLKAEQEAASTFVDGPEEQVTNRMLQDDCPLKGLVEGAIGHNLETLDPVMLSYVNKALESPGPLPKGYRPDCFALIL</sequence>
<name>A0A243RJV4_9ACTN</name>
<dbReference type="Pfam" id="PF01674">
    <property type="entry name" value="Lipase_2"/>
    <property type="match status" value="1"/>
</dbReference>
<dbReference type="Proteomes" id="UP000194761">
    <property type="component" value="Unassembled WGS sequence"/>
</dbReference>
<gene>
    <name evidence="2" type="ORF">CA984_19660</name>
</gene>
<dbReference type="EMBL" id="NGFP01000087">
    <property type="protein sequence ID" value="OUC95171.1"/>
    <property type="molecule type" value="Genomic_DNA"/>
</dbReference>
<dbReference type="SUPFAM" id="SSF53474">
    <property type="entry name" value="alpha/beta-Hydrolases"/>
    <property type="match status" value="1"/>
</dbReference>
<evidence type="ECO:0008006" key="4">
    <source>
        <dbReference type="Google" id="ProtNLM"/>
    </source>
</evidence>
<evidence type="ECO:0000313" key="2">
    <source>
        <dbReference type="EMBL" id="OUC95171.1"/>
    </source>
</evidence>
<dbReference type="AlphaFoldDB" id="A0A243RJV4"/>
<comment type="caution">
    <text evidence="2">The sequence shown here is derived from an EMBL/GenBank/DDBJ whole genome shotgun (WGS) entry which is preliminary data.</text>
</comment>
<organism evidence="2 3">
    <name type="scientific">Streptosporangium minutum</name>
    <dbReference type="NCBI Taxonomy" id="569862"/>
    <lineage>
        <taxon>Bacteria</taxon>
        <taxon>Bacillati</taxon>
        <taxon>Actinomycetota</taxon>
        <taxon>Actinomycetes</taxon>
        <taxon>Streptosporangiales</taxon>
        <taxon>Streptosporangiaceae</taxon>
        <taxon>Streptosporangium</taxon>
    </lineage>
</organism>
<proteinExistence type="predicted"/>
<keyword evidence="1" id="KW-0812">Transmembrane</keyword>
<evidence type="ECO:0000256" key="1">
    <source>
        <dbReference type="SAM" id="Phobius"/>
    </source>
</evidence>
<feature type="transmembrane region" description="Helical" evidence="1">
    <location>
        <begin position="104"/>
        <end position="123"/>
    </location>
</feature>
<evidence type="ECO:0000313" key="3">
    <source>
        <dbReference type="Proteomes" id="UP000194761"/>
    </source>
</evidence>
<keyword evidence="1" id="KW-1133">Transmembrane helix</keyword>
<dbReference type="InterPro" id="IPR002918">
    <property type="entry name" value="Lipase_EstA/Esterase_EstB"/>
</dbReference>
<dbReference type="GO" id="GO:0016787">
    <property type="term" value="F:hydrolase activity"/>
    <property type="evidence" value="ECO:0007669"/>
    <property type="project" value="InterPro"/>
</dbReference>